<comment type="caution">
    <text evidence="6">The sequence shown here is derived from an EMBL/GenBank/DDBJ whole genome shotgun (WGS) entry which is preliminary data.</text>
</comment>
<evidence type="ECO:0000313" key="6">
    <source>
        <dbReference type="EMBL" id="KAJ5365200.1"/>
    </source>
</evidence>
<feature type="domain" description="Carrier" evidence="5">
    <location>
        <begin position="768"/>
        <end position="844"/>
    </location>
</feature>
<evidence type="ECO:0000256" key="4">
    <source>
        <dbReference type="ARBA" id="ARBA00029454"/>
    </source>
</evidence>
<keyword evidence="7" id="KW-1185">Reference proteome</keyword>
<dbReference type="InterPro" id="IPR036736">
    <property type="entry name" value="ACP-like_sf"/>
</dbReference>
<dbReference type="InterPro" id="IPR020806">
    <property type="entry name" value="PKS_PP-bd"/>
</dbReference>
<reference evidence="6" key="1">
    <citation type="submission" date="2022-12" db="EMBL/GenBank/DDBJ databases">
        <authorList>
            <person name="Petersen C."/>
        </authorList>
    </citation>
    <scope>NUCLEOTIDE SEQUENCE</scope>
    <source>
        <strain evidence="6">IBT 3081</strain>
    </source>
</reference>
<dbReference type="GO" id="GO:0016874">
    <property type="term" value="F:ligase activity"/>
    <property type="evidence" value="ECO:0007669"/>
    <property type="project" value="UniProtKB-KW"/>
</dbReference>
<dbReference type="InterPro" id="IPR045851">
    <property type="entry name" value="AMP-bd_C_sf"/>
</dbReference>
<dbReference type="PANTHER" id="PTHR45527">
    <property type="entry name" value="NONRIBOSOMAL PEPTIDE SYNTHETASE"/>
    <property type="match status" value="1"/>
</dbReference>
<dbReference type="RefSeq" id="XP_056576667.1">
    <property type="nucleotide sequence ID" value="XM_056725816.1"/>
</dbReference>
<dbReference type="InterPro" id="IPR042099">
    <property type="entry name" value="ANL_N_sf"/>
</dbReference>
<dbReference type="Gene3D" id="3.40.50.12780">
    <property type="entry name" value="N-terminal domain of ligase-like"/>
    <property type="match status" value="1"/>
</dbReference>
<dbReference type="InterPro" id="IPR000873">
    <property type="entry name" value="AMP-dep_synth/lig_dom"/>
</dbReference>
<comment type="similarity">
    <text evidence="4">Belongs to the NRP synthetase family.</text>
</comment>
<dbReference type="Pfam" id="PF00550">
    <property type="entry name" value="PP-binding"/>
    <property type="match status" value="1"/>
</dbReference>
<dbReference type="InterPro" id="IPR020845">
    <property type="entry name" value="AMP-binding_CS"/>
</dbReference>
<evidence type="ECO:0000256" key="1">
    <source>
        <dbReference type="ARBA" id="ARBA00022450"/>
    </source>
</evidence>
<sequence>MEAEFCITHVDNDTVSNQQPMKETAMTYLTAQAELNGLTKNGLSTIPLIAWAVVVHKFTDTDTVSFGVHYISSSKATEEKTRRQSSICLVSIDPEARVKDFLLGNKHKLEPLGLEFRPEVSTAILFHQGERDLKETVSVICHSGCKDHRYDVLIALSVNDENPTARLYYRSPAISESRAKRLQGNMAEAIQWLVKNPEQKMREAKIFSPEDYDQIAQWNNKSYFDQLDGQIIDAIIDQHALSNPTAAAIHSWDGNLTYAELKSLSLKLAAHLQSLGVCPGDMVPLCMEKSLWAIVAVLAVIRSGAAFVPLEALQPTKRLEGIIDRVNGRVILASPAHAASLERAERTVVRVSADAMAQLSPPEYTTPQRTASSTAYILFTSGSTGRPKGCIMKHSGLTGFAAHALPLQITRTSRVLQFASYSVHASLVETFCALSVGGTLCIPTDHDRMNDLQGSMNRMGVTWMTMTPSTLKTLDTQNLRSMQTILTGAEAIPKNAYEIFEGEFWLLIGYGMTEWGGILSAQKPGTRDTMNIGEAFLGSIWLVDTDDHTQLAPLGAVGELLIEGPYLAHGYLDDEEKTAEAFVVDPVWLRQFRGDACPQRRLYKTGDLAKYEPDGTLRYVSRKDSQVKLRGYRIELEEVEYHLRECWDGMEHDAIFLADVVVPAENSASPSLMAFILDQGASTAKDSSLFMTPDEQFHLRARKAVSKLREQLPGHMVPTVYIPLSNVPMTVSRKLDRRAIRTQAATLSQHQLLRYRTEPKTGENEKAQPSSIAELALHRMFALLLDLKPTEIGVNDSFYVLGGDSIGAMQLVSMCQAENIPLTVQDLFEKETIAGLADAVERNRLN</sequence>
<dbReference type="SUPFAM" id="SSF56801">
    <property type="entry name" value="Acetyl-CoA synthetase-like"/>
    <property type="match status" value="1"/>
</dbReference>
<dbReference type="GO" id="GO:0044550">
    <property type="term" value="P:secondary metabolite biosynthetic process"/>
    <property type="evidence" value="ECO:0007669"/>
    <property type="project" value="TreeGrafter"/>
</dbReference>
<name>A0A9W9V3J4_9EURO</name>
<dbReference type="Gene3D" id="3.30.559.30">
    <property type="entry name" value="Nonribosomal peptide synthetase, condensation domain"/>
    <property type="match status" value="1"/>
</dbReference>
<dbReference type="SUPFAM" id="SSF52777">
    <property type="entry name" value="CoA-dependent acyltransferases"/>
    <property type="match status" value="1"/>
</dbReference>
<keyword evidence="1" id="KW-0596">Phosphopantetheine</keyword>
<dbReference type="InterPro" id="IPR010071">
    <property type="entry name" value="AA_adenyl_dom"/>
</dbReference>
<organism evidence="6 7">
    <name type="scientific">Penicillium concentricum</name>
    <dbReference type="NCBI Taxonomy" id="293559"/>
    <lineage>
        <taxon>Eukaryota</taxon>
        <taxon>Fungi</taxon>
        <taxon>Dikarya</taxon>
        <taxon>Ascomycota</taxon>
        <taxon>Pezizomycotina</taxon>
        <taxon>Eurotiomycetes</taxon>
        <taxon>Eurotiomycetidae</taxon>
        <taxon>Eurotiales</taxon>
        <taxon>Aspergillaceae</taxon>
        <taxon>Penicillium</taxon>
    </lineage>
</organism>
<evidence type="ECO:0000256" key="2">
    <source>
        <dbReference type="ARBA" id="ARBA00022553"/>
    </source>
</evidence>
<dbReference type="NCBIfam" id="TIGR01733">
    <property type="entry name" value="AA-adenyl-dom"/>
    <property type="match status" value="1"/>
</dbReference>
<dbReference type="SMART" id="SM00823">
    <property type="entry name" value="PKS_PP"/>
    <property type="match status" value="1"/>
</dbReference>
<accession>A0A9W9V3J4</accession>
<dbReference type="Proteomes" id="UP001147752">
    <property type="component" value="Unassembled WGS sequence"/>
</dbReference>
<dbReference type="GO" id="GO:0031177">
    <property type="term" value="F:phosphopantetheine binding"/>
    <property type="evidence" value="ECO:0007669"/>
    <property type="project" value="InterPro"/>
</dbReference>
<dbReference type="Gene3D" id="3.30.300.30">
    <property type="match status" value="1"/>
</dbReference>
<gene>
    <name evidence="6" type="ORF">N7517_008086</name>
</gene>
<dbReference type="Gene3D" id="1.10.1200.10">
    <property type="entry name" value="ACP-like"/>
    <property type="match status" value="1"/>
</dbReference>
<dbReference type="FunFam" id="3.30.300.30:FF:000015">
    <property type="entry name" value="Nonribosomal peptide synthase SidD"/>
    <property type="match status" value="1"/>
</dbReference>
<dbReference type="PANTHER" id="PTHR45527:SF16">
    <property type="entry name" value="NONRIBOSOMAL PEPTIDE SYNTHASE ATNA-RELATED"/>
    <property type="match status" value="1"/>
</dbReference>
<dbReference type="OrthoDB" id="416786at2759"/>
<dbReference type="InterPro" id="IPR009081">
    <property type="entry name" value="PP-bd_ACP"/>
</dbReference>
<dbReference type="Pfam" id="PF00501">
    <property type="entry name" value="AMP-binding"/>
    <property type="match status" value="1"/>
</dbReference>
<dbReference type="GeneID" id="81464999"/>
<dbReference type="GO" id="GO:0043041">
    <property type="term" value="P:amino acid activation for nonribosomal peptide biosynthetic process"/>
    <property type="evidence" value="ECO:0007669"/>
    <property type="project" value="TreeGrafter"/>
</dbReference>
<keyword evidence="2" id="KW-0597">Phosphoprotein</keyword>
<dbReference type="EMBL" id="JAPZBT010000003">
    <property type="protein sequence ID" value="KAJ5365200.1"/>
    <property type="molecule type" value="Genomic_DNA"/>
</dbReference>
<evidence type="ECO:0000259" key="5">
    <source>
        <dbReference type="PROSITE" id="PS50075"/>
    </source>
</evidence>
<proteinExistence type="inferred from homology"/>
<dbReference type="SUPFAM" id="SSF47336">
    <property type="entry name" value="ACP-like"/>
    <property type="match status" value="1"/>
</dbReference>
<dbReference type="AlphaFoldDB" id="A0A9W9V3J4"/>
<evidence type="ECO:0000313" key="7">
    <source>
        <dbReference type="Proteomes" id="UP001147752"/>
    </source>
</evidence>
<dbReference type="PROSITE" id="PS50075">
    <property type="entry name" value="CARRIER"/>
    <property type="match status" value="1"/>
</dbReference>
<reference evidence="6" key="2">
    <citation type="journal article" date="2023" name="IMA Fungus">
        <title>Comparative genomic study of the Penicillium genus elucidates a diverse pangenome and 15 lateral gene transfer events.</title>
        <authorList>
            <person name="Petersen C."/>
            <person name="Sorensen T."/>
            <person name="Nielsen M.R."/>
            <person name="Sondergaard T.E."/>
            <person name="Sorensen J.L."/>
            <person name="Fitzpatrick D.A."/>
            <person name="Frisvad J.C."/>
            <person name="Nielsen K.L."/>
        </authorList>
    </citation>
    <scope>NUCLEOTIDE SEQUENCE</scope>
    <source>
        <strain evidence="6">IBT 3081</strain>
    </source>
</reference>
<protein>
    <submittedName>
        <fullName evidence="6">Acetyl-CoA synthetase-like protein</fullName>
    </submittedName>
</protein>
<dbReference type="PROSITE" id="PS00455">
    <property type="entry name" value="AMP_BINDING"/>
    <property type="match status" value="1"/>
</dbReference>
<dbReference type="CDD" id="cd05918">
    <property type="entry name" value="A_NRPS_SidN3_like"/>
    <property type="match status" value="1"/>
</dbReference>
<dbReference type="GO" id="GO:0005737">
    <property type="term" value="C:cytoplasm"/>
    <property type="evidence" value="ECO:0007669"/>
    <property type="project" value="TreeGrafter"/>
</dbReference>
<keyword evidence="3" id="KW-0436">Ligase</keyword>
<evidence type="ECO:0000256" key="3">
    <source>
        <dbReference type="ARBA" id="ARBA00022598"/>
    </source>
</evidence>